<dbReference type="InterPro" id="IPR002528">
    <property type="entry name" value="MATE_fam"/>
</dbReference>
<feature type="transmembrane region" description="Helical" evidence="10">
    <location>
        <begin position="53"/>
        <end position="82"/>
    </location>
</feature>
<feature type="transmembrane region" description="Helical" evidence="10">
    <location>
        <begin position="368"/>
        <end position="385"/>
    </location>
</feature>
<gene>
    <name evidence="11" type="ORF">COS58_01640</name>
</gene>
<evidence type="ECO:0000313" key="11">
    <source>
        <dbReference type="EMBL" id="PIU99570.1"/>
    </source>
</evidence>
<feature type="transmembrane region" description="Helical" evidence="10">
    <location>
        <begin position="173"/>
        <end position="195"/>
    </location>
</feature>
<feature type="transmembrane region" description="Helical" evidence="10">
    <location>
        <begin position="428"/>
        <end position="447"/>
    </location>
</feature>
<feature type="transmembrane region" description="Helical" evidence="10">
    <location>
        <begin position="139"/>
        <end position="161"/>
    </location>
</feature>
<evidence type="ECO:0000256" key="3">
    <source>
        <dbReference type="ARBA" id="ARBA00022449"/>
    </source>
</evidence>
<dbReference type="Proteomes" id="UP000228561">
    <property type="component" value="Unassembled WGS sequence"/>
</dbReference>
<proteinExistence type="predicted"/>
<name>A0A2M7B913_9BACT</name>
<protein>
    <recommendedName>
        <fullName evidence="9">Multidrug-efflux transporter</fullName>
    </recommendedName>
</protein>
<accession>A0A2M7B913</accession>
<comment type="subcellular location">
    <subcellularLocation>
        <location evidence="1">Cell membrane</location>
        <topology evidence="1">Multi-pass membrane protein</topology>
    </subcellularLocation>
</comment>
<evidence type="ECO:0000256" key="7">
    <source>
        <dbReference type="ARBA" id="ARBA00023065"/>
    </source>
</evidence>
<evidence type="ECO:0000313" key="12">
    <source>
        <dbReference type="Proteomes" id="UP000228561"/>
    </source>
</evidence>
<dbReference type="InterPro" id="IPR048279">
    <property type="entry name" value="MdtK-like"/>
</dbReference>
<dbReference type="EMBL" id="PEVG01000018">
    <property type="protein sequence ID" value="PIU99570.1"/>
    <property type="molecule type" value="Genomic_DNA"/>
</dbReference>
<reference evidence="12" key="1">
    <citation type="submission" date="2017-09" db="EMBL/GenBank/DDBJ databases">
        <title>Depth-based differentiation of microbial function through sediment-hosted aquifers and enrichment of novel symbionts in the deep terrestrial subsurface.</title>
        <authorList>
            <person name="Probst A.J."/>
            <person name="Ladd B."/>
            <person name="Jarett J.K."/>
            <person name="Geller-Mcgrath D.E."/>
            <person name="Sieber C.M.K."/>
            <person name="Emerson J.B."/>
            <person name="Anantharaman K."/>
            <person name="Thomas B.C."/>
            <person name="Malmstrom R."/>
            <person name="Stieglmeier M."/>
            <person name="Klingl A."/>
            <person name="Woyke T."/>
            <person name="Ryan C.M."/>
            <person name="Banfield J.F."/>
        </authorList>
    </citation>
    <scope>NUCLEOTIDE SEQUENCE [LARGE SCALE GENOMIC DNA]</scope>
</reference>
<keyword evidence="8 10" id="KW-0472">Membrane</keyword>
<dbReference type="GO" id="GO:0042910">
    <property type="term" value="F:xenobiotic transmembrane transporter activity"/>
    <property type="evidence" value="ECO:0007669"/>
    <property type="project" value="InterPro"/>
</dbReference>
<keyword evidence="2" id="KW-0813">Transport</keyword>
<keyword evidence="4" id="KW-1003">Cell membrane</keyword>
<dbReference type="Pfam" id="PF01554">
    <property type="entry name" value="MatE"/>
    <property type="match status" value="2"/>
</dbReference>
<keyword evidence="3" id="KW-0050">Antiport</keyword>
<dbReference type="PANTHER" id="PTHR43298:SF2">
    <property type="entry name" value="FMN_FAD EXPORTER YEEO-RELATED"/>
    <property type="match status" value="1"/>
</dbReference>
<evidence type="ECO:0000256" key="10">
    <source>
        <dbReference type="SAM" id="Phobius"/>
    </source>
</evidence>
<keyword evidence="7" id="KW-0406">Ion transport</keyword>
<evidence type="ECO:0000256" key="8">
    <source>
        <dbReference type="ARBA" id="ARBA00023136"/>
    </source>
</evidence>
<feature type="transmembrane region" description="Helical" evidence="10">
    <location>
        <begin position="269"/>
        <end position="288"/>
    </location>
</feature>
<keyword evidence="6 10" id="KW-1133">Transmembrane helix</keyword>
<evidence type="ECO:0000256" key="9">
    <source>
        <dbReference type="ARBA" id="ARBA00031636"/>
    </source>
</evidence>
<evidence type="ECO:0000256" key="6">
    <source>
        <dbReference type="ARBA" id="ARBA00022989"/>
    </source>
</evidence>
<dbReference type="PANTHER" id="PTHR43298">
    <property type="entry name" value="MULTIDRUG RESISTANCE PROTEIN NORM-RELATED"/>
    <property type="match status" value="1"/>
</dbReference>
<dbReference type="InterPro" id="IPR050222">
    <property type="entry name" value="MATE_MdtK"/>
</dbReference>
<evidence type="ECO:0000256" key="4">
    <source>
        <dbReference type="ARBA" id="ARBA00022475"/>
    </source>
</evidence>
<feature type="transmembrane region" description="Helical" evidence="10">
    <location>
        <begin position="294"/>
        <end position="314"/>
    </location>
</feature>
<comment type="caution">
    <text evidence="11">The sequence shown here is derived from an EMBL/GenBank/DDBJ whole genome shotgun (WGS) entry which is preliminary data.</text>
</comment>
<feature type="transmembrane region" description="Helical" evidence="10">
    <location>
        <begin position="397"/>
        <end position="416"/>
    </location>
</feature>
<dbReference type="PIRSF" id="PIRSF006603">
    <property type="entry name" value="DinF"/>
    <property type="match status" value="1"/>
</dbReference>
<evidence type="ECO:0000256" key="2">
    <source>
        <dbReference type="ARBA" id="ARBA00022448"/>
    </source>
</evidence>
<organism evidence="11 12">
    <name type="scientific">Candidatus Tagabacteria bacterium CG03_land_8_20_14_0_80_41_22</name>
    <dbReference type="NCBI Taxonomy" id="1975020"/>
    <lineage>
        <taxon>Bacteria</taxon>
        <taxon>Candidatus Tagaibacteriota</taxon>
    </lineage>
</organism>
<evidence type="ECO:0000256" key="1">
    <source>
        <dbReference type="ARBA" id="ARBA00004651"/>
    </source>
</evidence>
<keyword evidence="5 10" id="KW-0812">Transmembrane</keyword>
<sequence>MDIKTLLKERDVTQGSILKNILAMTWPLWFNSGVWIIFSGLNIYWVSKIGTDALAAVTAGGVGYMLLMTPVLGIVTSVYGLIGNLAGVKDWVGAERKAKEIMAITWFLSLAVAFLGYFFAPILLKFIGIEEKVLVLAVTYLRIQAVGGIISFSLWVINTIIRSSGDMMRPMAVMFIVIVLNIVFDWFFILGNLGFPRWEVAGAAFASAASASVGAVIGFGILVWGNSPIKINLKEWRGFKINLLTLKEVFKIAGFDVLEMSGKVVIDLLLLRCIAFWGTASVAVYGIGQRLLKMSSTGGYDLGMTTAIVMANNLGAGKKYRAERSAWFGTALNIFIMAIAGLAFFIFADKVMGFYSGDPQVVDIGINYLKITAFGYLFIAMTVVLRRAFAGAKNTRIPALVTLLIMGIGQIGLAVYLPKIFGLGVAGVWWAILIATTINGLILAALFKFKPSLWKRN</sequence>
<feature type="transmembrane region" description="Helical" evidence="10">
    <location>
        <begin position="21"/>
        <end position="47"/>
    </location>
</feature>
<feature type="transmembrane region" description="Helical" evidence="10">
    <location>
        <begin position="103"/>
        <end position="127"/>
    </location>
</feature>
<dbReference type="GO" id="GO:0015297">
    <property type="term" value="F:antiporter activity"/>
    <property type="evidence" value="ECO:0007669"/>
    <property type="project" value="UniProtKB-KW"/>
</dbReference>
<dbReference type="AlphaFoldDB" id="A0A2M7B913"/>
<dbReference type="NCBIfam" id="TIGR00797">
    <property type="entry name" value="matE"/>
    <property type="match status" value="1"/>
</dbReference>
<dbReference type="GO" id="GO:0006811">
    <property type="term" value="P:monoatomic ion transport"/>
    <property type="evidence" value="ECO:0007669"/>
    <property type="project" value="UniProtKB-KW"/>
</dbReference>
<feature type="transmembrane region" description="Helical" evidence="10">
    <location>
        <begin position="326"/>
        <end position="348"/>
    </location>
</feature>
<dbReference type="GO" id="GO:0005886">
    <property type="term" value="C:plasma membrane"/>
    <property type="evidence" value="ECO:0007669"/>
    <property type="project" value="UniProtKB-SubCell"/>
</dbReference>
<evidence type="ECO:0000256" key="5">
    <source>
        <dbReference type="ARBA" id="ARBA00022692"/>
    </source>
</evidence>
<feature type="transmembrane region" description="Helical" evidence="10">
    <location>
        <begin position="201"/>
        <end position="224"/>
    </location>
</feature>